<dbReference type="EMBL" id="AP021874">
    <property type="protein sequence ID" value="BBO69665.1"/>
    <property type="molecule type" value="Genomic_DNA"/>
</dbReference>
<dbReference type="KEGG" id="dalk:DSCA_35950"/>
<evidence type="ECO:0000313" key="2">
    <source>
        <dbReference type="EMBL" id="BBO69665.1"/>
    </source>
</evidence>
<reference evidence="2 3" key="1">
    <citation type="submission" date="2019-11" db="EMBL/GenBank/DDBJ databases">
        <title>Comparative genomics of hydrocarbon-degrading Desulfosarcina strains.</title>
        <authorList>
            <person name="Watanabe M."/>
            <person name="Kojima H."/>
            <person name="Fukui M."/>
        </authorList>
    </citation>
    <scope>NUCLEOTIDE SEQUENCE [LARGE SCALE GENOMIC DNA]</scope>
    <source>
        <strain evidence="2 3">PL12</strain>
    </source>
</reference>
<proteinExistence type="predicted"/>
<keyword evidence="3" id="KW-1185">Reference proteome</keyword>
<name>A0A5K7YMR0_9BACT</name>
<dbReference type="AlphaFoldDB" id="A0A5K7YMR0"/>
<gene>
    <name evidence="2" type="ORF">DSCA_35950</name>
</gene>
<feature type="compositionally biased region" description="Low complexity" evidence="1">
    <location>
        <begin position="8"/>
        <end position="21"/>
    </location>
</feature>
<evidence type="ECO:0000256" key="1">
    <source>
        <dbReference type="SAM" id="MobiDB-lite"/>
    </source>
</evidence>
<organism evidence="2 3">
    <name type="scientific">Desulfosarcina alkanivorans</name>
    <dbReference type="NCBI Taxonomy" id="571177"/>
    <lineage>
        <taxon>Bacteria</taxon>
        <taxon>Pseudomonadati</taxon>
        <taxon>Thermodesulfobacteriota</taxon>
        <taxon>Desulfobacteria</taxon>
        <taxon>Desulfobacterales</taxon>
        <taxon>Desulfosarcinaceae</taxon>
        <taxon>Desulfosarcina</taxon>
    </lineage>
</organism>
<accession>A0A5K7YMR0</accession>
<protein>
    <submittedName>
        <fullName evidence="2">Uncharacterized protein</fullName>
    </submittedName>
</protein>
<feature type="region of interest" description="Disordered" evidence="1">
    <location>
        <begin position="1"/>
        <end position="30"/>
    </location>
</feature>
<dbReference type="Proteomes" id="UP000427906">
    <property type="component" value="Chromosome"/>
</dbReference>
<evidence type="ECO:0000313" key="3">
    <source>
        <dbReference type="Proteomes" id="UP000427906"/>
    </source>
</evidence>
<sequence length="87" mass="9446">MAIELKYSQSVSSPSSRSRGSIHYHPSSPPKGQYTLTVADFGINWLVATHKNGISDAMRTYFNGKTTISIEIICTAPGILPKAECSE</sequence>